<evidence type="ECO:0000313" key="3">
    <source>
        <dbReference type="Proteomes" id="UP000195521"/>
    </source>
</evidence>
<dbReference type="AlphaFoldDB" id="A0A1Y1JQ08"/>
<accession>A0A1Y1JQ08</accession>
<comment type="caution">
    <text evidence="2">The sequence shown here is derived from an EMBL/GenBank/DDBJ whole genome shotgun (WGS) entry which is preliminary data.</text>
</comment>
<dbReference type="RefSeq" id="XP_028545112.1">
    <property type="nucleotide sequence ID" value="XM_028689311.1"/>
</dbReference>
<dbReference type="EMBL" id="BDQF01000013">
    <property type="protein sequence ID" value="GAW82523.1"/>
    <property type="molecule type" value="Genomic_DNA"/>
</dbReference>
<name>A0A1Y1JQ08_PLAGO</name>
<keyword evidence="1" id="KW-0812">Transmembrane</keyword>
<dbReference type="OMA" id="RVEYLPR"/>
<evidence type="ECO:0000256" key="1">
    <source>
        <dbReference type="SAM" id="Phobius"/>
    </source>
</evidence>
<protein>
    <submittedName>
        <fullName evidence="2">Uncharacterized protein</fullName>
    </submittedName>
</protein>
<reference evidence="3" key="1">
    <citation type="submission" date="2017-04" db="EMBL/GenBank/DDBJ databases">
        <title>Plasmodium gonderi genome.</title>
        <authorList>
            <person name="Arisue N."/>
            <person name="Honma H."/>
            <person name="Kawai S."/>
            <person name="Tougan T."/>
            <person name="Tanabe K."/>
            <person name="Horii T."/>
        </authorList>
    </citation>
    <scope>NUCLEOTIDE SEQUENCE [LARGE SCALE GENOMIC DNA]</scope>
    <source>
        <strain evidence="3">ATCC 30045</strain>
    </source>
</reference>
<feature type="transmembrane region" description="Helical" evidence="1">
    <location>
        <begin position="226"/>
        <end position="245"/>
    </location>
</feature>
<organism evidence="2 3">
    <name type="scientific">Plasmodium gonderi</name>
    <dbReference type="NCBI Taxonomy" id="77519"/>
    <lineage>
        <taxon>Eukaryota</taxon>
        <taxon>Sar</taxon>
        <taxon>Alveolata</taxon>
        <taxon>Apicomplexa</taxon>
        <taxon>Aconoidasida</taxon>
        <taxon>Haemosporida</taxon>
        <taxon>Plasmodiidae</taxon>
        <taxon>Plasmodium</taxon>
        <taxon>Plasmodium (Plasmodium)</taxon>
    </lineage>
</organism>
<dbReference type="GeneID" id="39749260"/>
<gene>
    <name evidence="2" type="ORF">PGO_125210</name>
</gene>
<sequence>MKSESKSKEKKNFENGKIYVVYDEIYNIHLKEKKQRNHYDKIVRFPNPLVLIIRALSELYNLKDNVECVSRSCPFEIVKTHCYFNGEERSVYETILLMHAMRGKIELETGAREKTSDEESTGTSSLVKILNNSTLDLYLFHILNEFGQIYEYFLYLHNKCYKNYTRKFFINKNYNFIKGFIKLKHMNNYISKKYKNVSFETILNKFIKLLNLFAHMEKNYERIEYVIFYVYFYTFLNIPIYFYPWNCESRNGYNSDNNIFKMLSRKILLDGNINMIMNQVERNKNHFFLFILNSTIDTTGYTEIYDFNLAILTNEANEENDILLLNYDNRNDSTFLRNNYAFFENKEKYIHLCEYNLLKGIGYNSLKQFYKPHFYYLTILRKMFVFHKKMKIIQYFFRLLAERVVDMNTYYKKYVKKG</sequence>
<keyword evidence="1" id="KW-0472">Membrane</keyword>
<dbReference type="OrthoDB" id="376398at2759"/>
<proteinExistence type="predicted"/>
<evidence type="ECO:0000313" key="2">
    <source>
        <dbReference type="EMBL" id="GAW82523.1"/>
    </source>
</evidence>
<keyword evidence="1" id="KW-1133">Transmembrane helix</keyword>
<keyword evidence="3" id="KW-1185">Reference proteome</keyword>
<dbReference type="Proteomes" id="UP000195521">
    <property type="component" value="Unassembled WGS sequence"/>
</dbReference>